<name>A0A9Q1K5P2_9CARY</name>
<dbReference type="Proteomes" id="UP001153076">
    <property type="component" value="Unassembled WGS sequence"/>
</dbReference>
<dbReference type="EMBL" id="JAKOGI010000322">
    <property type="protein sequence ID" value="KAJ8436959.1"/>
    <property type="molecule type" value="Genomic_DNA"/>
</dbReference>
<accession>A0A9Q1K5P2</accession>
<keyword evidence="2" id="KW-1185">Reference proteome</keyword>
<dbReference type="OrthoDB" id="1694156at2759"/>
<reference evidence="1" key="1">
    <citation type="submission" date="2022-04" db="EMBL/GenBank/DDBJ databases">
        <title>Carnegiea gigantea Genome sequencing and assembly v2.</title>
        <authorList>
            <person name="Copetti D."/>
            <person name="Sanderson M.J."/>
            <person name="Burquez A."/>
            <person name="Wojciechowski M.F."/>
        </authorList>
    </citation>
    <scope>NUCLEOTIDE SEQUENCE</scope>
    <source>
        <strain evidence="1">SGP5-SGP5p</strain>
        <tissue evidence="1">Aerial part</tissue>
    </source>
</reference>
<organism evidence="1 2">
    <name type="scientific">Carnegiea gigantea</name>
    <dbReference type="NCBI Taxonomy" id="171969"/>
    <lineage>
        <taxon>Eukaryota</taxon>
        <taxon>Viridiplantae</taxon>
        <taxon>Streptophyta</taxon>
        <taxon>Embryophyta</taxon>
        <taxon>Tracheophyta</taxon>
        <taxon>Spermatophyta</taxon>
        <taxon>Magnoliopsida</taxon>
        <taxon>eudicotyledons</taxon>
        <taxon>Gunneridae</taxon>
        <taxon>Pentapetalae</taxon>
        <taxon>Caryophyllales</taxon>
        <taxon>Cactineae</taxon>
        <taxon>Cactaceae</taxon>
        <taxon>Cactoideae</taxon>
        <taxon>Echinocereeae</taxon>
        <taxon>Carnegiea</taxon>
    </lineage>
</organism>
<evidence type="ECO:0000313" key="1">
    <source>
        <dbReference type="EMBL" id="KAJ8436959.1"/>
    </source>
</evidence>
<evidence type="ECO:0000313" key="2">
    <source>
        <dbReference type="Proteomes" id="UP001153076"/>
    </source>
</evidence>
<comment type="caution">
    <text evidence="1">The sequence shown here is derived from an EMBL/GenBank/DDBJ whole genome shotgun (WGS) entry which is preliminary data.</text>
</comment>
<dbReference type="AlphaFoldDB" id="A0A9Q1K5P2"/>
<protein>
    <submittedName>
        <fullName evidence="1">Uncharacterized protein</fullName>
    </submittedName>
</protein>
<proteinExistence type="predicted"/>
<sequence length="182" mass="20146">MSPPKGGLQDKDVGKYLMCGLSTEDETMLRDVRKRCKSFRDSHEWLSNLTEGGVSNIVAIDVKGLVNVVPRNGPGDKVKDCCVNGFAIDNYSALLTERQRLCLSRCLMSTQGIGCYYKLICIADKVAVALAVMKSNIYIDAITWDLIHMDCPQQDKSSLFGVYVCPAVNFQCTWLADLVCYG</sequence>
<gene>
    <name evidence="1" type="ORF">Cgig2_018906</name>
</gene>